<dbReference type="InterPro" id="IPR005021">
    <property type="entry name" value="Terminase_largesu-like"/>
</dbReference>
<dbReference type="Proteomes" id="UP000198937">
    <property type="component" value="Unassembled WGS sequence"/>
</dbReference>
<evidence type="ECO:0000313" key="4">
    <source>
        <dbReference type="Proteomes" id="UP000198937"/>
    </source>
</evidence>
<dbReference type="InterPro" id="IPR027417">
    <property type="entry name" value="P-loop_NTPase"/>
</dbReference>
<protein>
    <submittedName>
        <fullName evidence="3">Phage terminase-like protein, large subunit, contains N-terminal HTH domain</fullName>
    </submittedName>
</protein>
<dbReference type="Pfam" id="PF03354">
    <property type="entry name" value="TerL_ATPase"/>
    <property type="match status" value="1"/>
</dbReference>
<feature type="domain" description="Terminase large subunit-like ATPase" evidence="1">
    <location>
        <begin position="94"/>
        <end position="238"/>
    </location>
</feature>
<evidence type="ECO:0000259" key="1">
    <source>
        <dbReference type="Pfam" id="PF03354"/>
    </source>
</evidence>
<dbReference type="PANTHER" id="PTHR41287:SF1">
    <property type="entry name" value="PROTEIN YMFN"/>
    <property type="match status" value="1"/>
</dbReference>
<feature type="domain" description="Terminase large subunit-like endonuclease" evidence="2">
    <location>
        <begin position="291"/>
        <end position="560"/>
    </location>
</feature>
<dbReference type="Gene3D" id="3.40.50.300">
    <property type="entry name" value="P-loop containing nucleotide triphosphate hydrolases"/>
    <property type="match status" value="1"/>
</dbReference>
<dbReference type="EMBL" id="FMIA01000002">
    <property type="protein sequence ID" value="SCL64533.1"/>
    <property type="molecule type" value="Genomic_DNA"/>
</dbReference>
<keyword evidence="4" id="KW-1185">Reference proteome</keyword>
<dbReference type="InterPro" id="IPR046462">
    <property type="entry name" value="TerL_nuclease"/>
</dbReference>
<evidence type="ECO:0000313" key="3">
    <source>
        <dbReference type="EMBL" id="SCL64533.1"/>
    </source>
</evidence>
<dbReference type="GO" id="GO:0004519">
    <property type="term" value="F:endonuclease activity"/>
    <property type="evidence" value="ECO:0007669"/>
    <property type="project" value="InterPro"/>
</dbReference>
<name>A0A1C6VDU5_9ACTN</name>
<dbReference type="STRING" id="683228.GA0070617_5497"/>
<evidence type="ECO:0000259" key="2">
    <source>
        <dbReference type="Pfam" id="PF20441"/>
    </source>
</evidence>
<dbReference type="InterPro" id="IPR046461">
    <property type="entry name" value="TerL_ATPase"/>
</dbReference>
<gene>
    <name evidence="3" type="ORF">GA0070617_5497</name>
</gene>
<dbReference type="PANTHER" id="PTHR41287">
    <property type="match status" value="1"/>
</dbReference>
<dbReference type="Pfam" id="PF20441">
    <property type="entry name" value="TerL_nuclease"/>
    <property type="match status" value="1"/>
</dbReference>
<sequence>MPGDWIPDHNRRWRPRDRKGPTCGYTFRDTMCPRRGAHYCEPRADRAVAFPAELLRHIKGPYRRRPFVLRDWQEHEIVRPLFGEVIWSTEWQRYVRRYRRAHIVMGRKNGKSEIAAAIQLLLFVGDDEEAAECYNAAADTKQAEKVFGPALRMVQLSPVLSRRLKYYKNERRLVDEKSGSIYEVITADAKGELGHNPHSFNLDEVLSQPDGSLWEAMDTADGAREQELLFTTTTETDEPLSFGAQMIDEAERIMEDPTRAPHVFAFVRKLPRTKEELARIRRAHPGHPHLPVSTDIYDERNWKWANPALDQFKSREALRRHALAAKTNAAREKAFRQFQMNQRVQALYRYVPMDLWDANTGELAVNPDWLLPKQEGLRCWGGLDLSSKLDMTAWCLLFENGQIRWRFWVPEAVVPELSAGTDGAFQRWVDEGWVTATDGNTIDYESIYDAIEEDHDRFALVDVTYDRWSGEPVRQTIVDRTGLELIESGTTYERMTGPMTEFSRALTAREYAHGGNPVARWMAEHLKAKSPTDDPDRYRPVKPDRAKDHVRIDGLPALFFAIDGRMRVTDSESVYDYRGLAVLGGAAG</sequence>
<organism evidence="3 4">
    <name type="scientific">Micromonospora yangpuensis</name>
    <dbReference type="NCBI Taxonomy" id="683228"/>
    <lineage>
        <taxon>Bacteria</taxon>
        <taxon>Bacillati</taxon>
        <taxon>Actinomycetota</taxon>
        <taxon>Actinomycetes</taxon>
        <taxon>Micromonosporales</taxon>
        <taxon>Micromonosporaceae</taxon>
        <taxon>Micromonospora</taxon>
    </lineage>
</organism>
<proteinExistence type="predicted"/>
<accession>A0A1C6VDU5</accession>
<reference evidence="3 4" key="1">
    <citation type="submission" date="2016-06" db="EMBL/GenBank/DDBJ databases">
        <authorList>
            <person name="Kjaerup R.B."/>
            <person name="Dalgaard T.S."/>
            <person name="Juul-Madsen H.R."/>
        </authorList>
    </citation>
    <scope>NUCLEOTIDE SEQUENCE [LARGE SCALE GENOMIC DNA]</scope>
    <source>
        <strain evidence="3 4">DSM 45577</strain>
    </source>
</reference>
<dbReference type="AlphaFoldDB" id="A0A1C6VDU5"/>